<dbReference type="InterPro" id="IPR023582">
    <property type="entry name" value="Impact"/>
</dbReference>
<dbReference type="PANTHER" id="PTHR16301">
    <property type="entry name" value="IMPACT-RELATED"/>
    <property type="match status" value="1"/>
</dbReference>
<dbReference type="SUPFAM" id="SSF54980">
    <property type="entry name" value="EF-G C-terminal domain-like"/>
    <property type="match status" value="1"/>
</dbReference>
<protein>
    <submittedName>
        <fullName evidence="4">YigZ family protein</fullName>
    </submittedName>
</protein>
<dbReference type="GO" id="GO:0005737">
    <property type="term" value="C:cytoplasm"/>
    <property type="evidence" value="ECO:0007669"/>
    <property type="project" value="TreeGrafter"/>
</dbReference>
<name>A0A6L5GUQ7_9FIRM</name>
<dbReference type="Gene3D" id="3.30.70.240">
    <property type="match status" value="1"/>
</dbReference>
<dbReference type="InterPro" id="IPR020568">
    <property type="entry name" value="Ribosomal_Su5_D2-typ_SF"/>
</dbReference>
<dbReference type="PANTHER" id="PTHR16301:SF20">
    <property type="entry name" value="IMPACT FAMILY MEMBER YIGZ"/>
    <property type="match status" value="1"/>
</dbReference>
<reference evidence="4" key="1">
    <citation type="journal article" date="2020" name="Appl. Environ. Microbiol.">
        <title>Medium-Chain Fatty Acid Synthesis by 'Candidatus Weimeria bifida' gen. nov., sp. nov., and 'Candidatus Pseudoramibacter fermentans' sp. nov.</title>
        <authorList>
            <person name="Scarborough M.J."/>
            <person name="Myers K.S."/>
            <person name="Donohue T.J."/>
            <person name="Noguera D.R."/>
        </authorList>
    </citation>
    <scope>NUCLEOTIDE SEQUENCE</scope>
    <source>
        <strain evidence="4">EUB1.1</strain>
    </source>
</reference>
<comment type="caution">
    <text evidence="4">The sequence shown here is derived from an EMBL/GenBank/DDBJ whole genome shotgun (WGS) entry which is preliminary data.</text>
</comment>
<dbReference type="NCBIfam" id="TIGR00257">
    <property type="entry name" value="IMPACT_YIGZ"/>
    <property type="match status" value="1"/>
</dbReference>
<dbReference type="GO" id="GO:0006446">
    <property type="term" value="P:regulation of translational initiation"/>
    <property type="evidence" value="ECO:0007669"/>
    <property type="project" value="TreeGrafter"/>
</dbReference>
<evidence type="ECO:0000259" key="2">
    <source>
        <dbReference type="Pfam" id="PF01205"/>
    </source>
</evidence>
<evidence type="ECO:0000313" key="4">
    <source>
        <dbReference type="EMBL" id="MQM73576.1"/>
    </source>
</evidence>
<dbReference type="SUPFAM" id="SSF54211">
    <property type="entry name" value="Ribosomal protein S5 domain 2-like"/>
    <property type="match status" value="1"/>
</dbReference>
<dbReference type="Proteomes" id="UP000473648">
    <property type="component" value="Unassembled WGS sequence"/>
</dbReference>
<dbReference type="AlphaFoldDB" id="A0A6L5GUQ7"/>
<evidence type="ECO:0000313" key="5">
    <source>
        <dbReference type="Proteomes" id="UP000473648"/>
    </source>
</evidence>
<gene>
    <name evidence="4" type="ORF">FRC53_09235</name>
</gene>
<keyword evidence="5" id="KW-1185">Reference proteome</keyword>
<dbReference type="Pfam" id="PF01205">
    <property type="entry name" value="Impact_N"/>
    <property type="match status" value="1"/>
</dbReference>
<organism evidence="4 5">
    <name type="scientific">Candidatus Pseudoramibacter fermentans</name>
    <dbReference type="NCBI Taxonomy" id="2594427"/>
    <lineage>
        <taxon>Bacteria</taxon>
        <taxon>Bacillati</taxon>
        <taxon>Bacillota</taxon>
        <taxon>Clostridia</taxon>
        <taxon>Eubacteriales</taxon>
        <taxon>Eubacteriaceae</taxon>
        <taxon>Pseudoramibacter</taxon>
    </lineage>
</organism>
<evidence type="ECO:0000259" key="3">
    <source>
        <dbReference type="Pfam" id="PF09186"/>
    </source>
</evidence>
<dbReference type="InterPro" id="IPR001498">
    <property type="entry name" value="Impact_N"/>
</dbReference>
<dbReference type="EMBL" id="VOGB01000005">
    <property type="protein sequence ID" value="MQM73576.1"/>
    <property type="molecule type" value="Genomic_DNA"/>
</dbReference>
<dbReference type="InterPro" id="IPR015269">
    <property type="entry name" value="UPF0029_Impact_C"/>
</dbReference>
<dbReference type="InterPro" id="IPR015796">
    <property type="entry name" value="Impact_YigZ-like"/>
</dbReference>
<proteinExistence type="inferred from homology"/>
<dbReference type="Gene3D" id="3.30.230.30">
    <property type="entry name" value="Impact, N-terminal domain"/>
    <property type="match status" value="1"/>
</dbReference>
<dbReference type="Pfam" id="PF09186">
    <property type="entry name" value="DUF1949"/>
    <property type="match status" value="1"/>
</dbReference>
<comment type="similarity">
    <text evidence="1">Belongs to the IMPACT family.</text>
</comment>
<dbReference type="InterPro" id="IPR035647">
    <property type="entry name" value="EFG_III/V"/>
</dbReference>
<feature type="domain" description="Impact N-terminal" evidence="2">
    <location>
        <begin position="21"/>
        <end position="124"/>
    </location>
</feature>
<evidence type="ECO:0000256" key="1">
    <source>
        <dbReference type="ARBA" id="ARBA00007665"/>
    </source>
</evidence>
<accession>A0A6L5GUQ7</accession>
<sequence length="219" mass="23556">MDGKDYKTVLTAAEAEQTINKSWFIGVVFHAETEDDVAAEIAKLRKKHFKATHVCSAYVLGTNPPREKASDDGEPSGTAGRPILDVILRRGLKNVGVAVVRYFGGVKLGAGGLIRAYSGTASLVLDHARIVGKIWSDTVSVVIPYPMYGGLIQKLTTSGKASWQPVQSRFEETVTLDFEVPVGNTAEFTAFLTDQTAGQAVITTGEAKWVDTLISAPEK</sequence>
<feature type="domain" description="UPF0029" evidence="3">
    <location>
        <begin position="160"/>
        <end position="199"/>
    </location>
</feature>
<dbReference type="InterPro" id="IPR036956">
    <property type="entry name" value="Impact_N_sf"/>
</dbReference>